<name>A0A2B7I9M0_CUTAC</name>
<sequence length="76" mass="8567">MWAIQAQTGDRRMGVEKSHLGSRRIISVTLLYSRRRFSHLFTLALATSPQLGAEGLQGWVIRTRLMISRGHGFLTA</sequence>
<accession>A0A2B7I9M0</accession>
<dbReference type="EMBL" id="CP031442">
    <property type="protein sequence ID" value="AXM07206.1"/>
    <property type="molecule type" value="Genomic_DNA"/>
</dbReference>
<dbReference type="RefSeq" id="WP_002516437.1">
    <property type="nucleotide sequence ID" value="NZ_AP019664.1"/>
</dbReference>
<reference evidence="2 3" key="1">
    <citation type="submission" date="2017-02" db="EMBL/GenBank/DDBJ databases">
        <title>Prevalence of linear plasmids in Cutibacterium acnes isolates obtained from cancerous prostatic tissue.</title>
        <authorList>
            <person name="Davidsson S."/>
            <person name="Bruggemann H."/>
        </authorList>
    </citation>
    <scope>NUCLEOTIDE SEQUENCE [LARGE SCALE GENOMIC DNA]</scope>
    <source>
        <strain evidence="2 3">11-78</strain>
    </source>
</reference>
<dbReference type="GeneID" id="92858163"/>
<dbReference type="Proteomes" id="UP000226191">
    <property type="component" value="Unassembled WGS sequence"/>
</dbReference>
<organism evidence="2 3">
    <name type="scientific">Cutibacterium acnes</name>
    <name type="common">Propionibacterium acnes</name>
    <dbReference type="NCBI Taxonomy" id="1747"/>
    <lineage>
        <taxon>Bacteria</taxon>
        <taxon>Bacillati</taxon>
        <taxon>Actinomycetota</taxon>
        <taxon>Actinomycetes</taxon>
        <taxon>Propionibacteriales</taxon>
        <taxon>Propionibacteriaceae</taxon>
        <taxon>Cutibacterium</taxon>
    </lineage>
</organism>
<evidence type="ECO:0000313" key="1">
    <source>
        <dbReference type="EMBL" id="AXM07206.1"/>
    </source>
</evidence>
<protein>
    <submittedName>
        <fullName evidence="2">Uncharacterized protein</fullName>
    </submittedName>
</protein>
<reference evidence="1 4" key="2">
    <citation type="submission" date="2018-08" db="EMBL/GenBank/DDBJ databases">
        <title>Genome sequencing of Cutibacterium acnes KCOM 1315.</title>
        <authorList>
            <person name="Kook J.-K."/>
            <person name="Park S.-N."/>
            <person name="Lim Y.K."/>
        </authorList>
    </citation>
    <scope>NUCLEOTIDE SEQUENCE [LARGE SCALE GENOMIC DNA]</scope>
    <source>
        <strain evidence="1 4">KCOM 1315</strain>
    </source>
</reference>
<proteinExistence type="predicted"/>
<evidence type="ECO:0000313" key="2">
    <source>
        <dbReference type="EMBL" id="PGF33951.1"/>
    </source>
</evidence>
<evidence type="ECO:0000313" key="3">
    <source>
        <dbReference type="Proteomes" id="UP000226191"/>
    </source>
</evidence>
<evidence type="ECO:0000313" key="4">
    <source>
        <dbReference type="Proteomes" id="UP000256621"/>
    </source>
</evidence>
<dbReference type="EMBL" id="MVCE01000003">
    <property type="protein sequence ID" value="PGF33951.1"/>
    <property type="molecule type" value="Genomic_DNA"/>
</dbReference>
<dbReference type="AlphaFoldDB" id="A0A2B7I9M0"/>
<gene>
    <name evidence="2" type="ORF">B1B09_08675</name>
    <name evidence="1" type="ORF">DXN06_08720</name>
</gene>
<dbReference type="Proteomes" id="UP000256621">
    <property type="component" value="Chromosome"/>
</dbReference>